<organism evidence="2 3">
    <name type="scientific">Basidiobolus meristosporus CBS 931.73</name>
    <dbReference type="NCBI Taxonomy" id="1314790"/>
    <lineage>
        <taxon>Eukaryota</taxon>
        <taxon>Fungi</taxon>
        <taxon>Fungi incertae sedis</taxon>
        <taxon>Zoopagomycota</taxon>
        <taxon>Entomophthoromycotina</taxon>
        <taxon>Basidiobolomycetes</taxon>
        <taxon>Basidiobolales</taxon>
        <taxon>Basidiobolaceae</taxon>
        <taxon>Basidiobolus</taxon>
    </lineage>
</organism>
<evidence type="ECO:0000313" key="2">
    <source>
        <dbReference type="EMBL" id="ORX96091.1"/>
    </source>
</evidence>
<feature type="compositionally biased region" description="Basic residues" evidence="1">
    <location>
        <begin position="27"/>
        <end position="37"/>
    </location>
</feature>
<reference evidence="2 3" key="1">
    <citation type="submission" date="2016-07" db="EMBL/GenBank/DDBJ databases">
        <title>Pervasive Adenine N6-methylation of Active Genes in Fungi.</title>
        <authorList>
            <consortium name="DOE Joint Genome Institute"/>
            <person name="Mondo S.J."/>
            <person name="Dannebaum R.O."/>
            <person name="Kuo R.C."/>
            <person name="Labutti K."/>
            <person name="Haridas S."/>
            <person name="Kuo A."/>
            <person name="Salamov A."/>
            <person name="Ahrendt S.R."/>
            <person name="Lipzen A."/>
            <person name="Sullivan W."/>
            <person name="Andreopoulos W.B."/>
            <person name="Clum A."/>
            <person name="Lindquist E."/>
            <person name="Daum C."/>
            <person name="Ramamoorthy G.K."/>
            <person name="Gryganskyi A."/>
            <person name="Culley D."/>
            <person name="Magnuson J.K."/>
            <person name="James T.Y."/>
            <person name="O'Malley M.A."/>
            <person name="Stajich J.E."/>
            <person name="Spatafora J.W."/>
            <person name="Visel A."/>
            <person name="Grigoriev I.V."/>
        </authorList>
    </citation>
    <scope>NUCLEOTIDE SEQUENCE [LARGE SCALE GENOMIC DNA]</scope>
    <source>
        <strain evidence="2 3">CBS 931.73</strain>
    </source>
</reference>
<feature type="region of interest" description="Disordered" evidence="1">
    <location>
        <begin position="1"/>
        <end position="198"/>
    </location>
</feature>
<name>A0A1Y1YDH4_9FUNG</name>
<dbReference type="Proteomes" id="UP000193498">
    <property type="component" value="Unassembled WGS sequence"/>
</dbReference>
<comment type="caution">
    <text evidence="2">The sequence shown here is derived from an EMBL/GenBank/DDBJ whole genome shotgun (WGS) entry which is preliminary data.</text>
</comment>
<evidence type="ECO:0000313" key="3">
    <source>
        <dbReference type="Proteomes" id="UP000193498"/>
    </source>
</evidence>
<gene>
    <name evidence="2" type="ORF">K493DRAFT_351046</name>
</gene>
<accession>A0A1Y1YDH4</accession>
<feature type="compositionally biased region" description="Polar residues" evidence="1">
    <location>
        <begin position="10"/>
        <end position="20"/>
    </location>
</feature>
<keyword evidence="3" id="KW-1185">Reference proteome</keyword>
<dbReference type="EMBL" id="MCFE01000161">
    <property type="protein sequence ID" value="ORX96091.1"/>
    <property type="molecule type" value="Genomic_DNA"/>
</dbReference>
<feature type="compositionally biased region" description="Basic and acidic residues" evidence="1">
    <location>
        <begin position="39"/>
        <end position="48"/>
    </location>
</feature>
<sequence>MIDIQEQKESLGTSTRISMHSRSTNTRFRKRSSRTSKHASYDGSREELFNDESASETEISSSSMETNNRKRSLPEKSGQSSDKARSSAKISRQDRERVVGVEQSNQDKYPSKSLSAGSSHSLRNATRAQKRKRGNADLEIPSDAEIGGSRQSPTSTEPYEPKANTKVPSDQRCSASRREKNASEKCKHKGSAPGSTTYLPKEERCITIQRLDTLRDEYQTLSAQYKRKRSFHLLSNALSALEGSPTESYTTPAPVA</sequence>
<protein>
    <submittedName>
        <fullName evidence="2">Uncharacterized protein</fullName>
    </submittedName>
</protein>
<proteinExistence type="predicted"/>
<dbReference type="AlphaFoldDB" id="A0A1Y1YDH4"/>
<feature type="compositionally biased region" description="Low complexity" evidence="1">
    <location>
        <begin position="56"/>
        <end position="65"/>
    </location>
</feature>
<feature type="compositionally biased region" description="Basic and acidic residues" evidence="1">
    <location>
        <begin position="176"/>
        <end position="185"/>
    </location>
</feature>
<evidence type="ECO:0000256" key="1">
    <source>
        <dbReference type="SAM" id="MobiDB-lite"/>
    </source>
</evidence>
<dbReference type="InParanoid" id="A0A1Y1YDH4"/>
<feature type="compositionally biased region" description="Low complexity" evidence="1">
    <location>
        <begin position="111"/>
        <end position="121"/>
    </location>
</feature>